<name>A0A177FPP1_9EURO</name>
<accession>A0A177FPP1</accession>
<feature type="compositionally biased region" description="Polar residues" evidence="2">
    <location>
        <begin position="372"/>
        <end position="392"/>
    </location>
</feature>
<dbReference type="EMBL" id="LVKK01000001">
    <property type="protein sequence ID" value="OAG45686.1"/>
    <property type="molecule type" value="Genomic_DNA"/>
</dbReference>
<evidence type="ECO:0000313" key="5">
    <source>
        <dbReference type="Proteomes" id="UP000077002"/>
    </source>
</evidence>
<keyword evidence="5" id="KW-1185">Reference proteome</keyword>
<feature type="region of interest" description="Disordered" evidence="2">
    <location>
        <begin position="1"/>
        <end position="49"/>
    </location>
</feature>
<feature type="region of interest" description="Disordered" evidence="2">
    <location>
        <begin position="372"/>
        <end position="405"/>
    </location>
</feature>
<dbReference type="PANTHER" id="PTHR48081">
    <property type="entry name" value="AB HYDROLASE SUPERFAMILY PROTEIN C4A8.06C"/>
    <property type="match status" value="1"/>
</dbReference>
<dbReference type="GO" id="GO:0016787">
    <property type="term" value="F:hydrolase activity"/>
    <property type="evidence" value="ECO:0007669"/>
    <property type="project" value="UniProtKB-KW"/>
</dbReference>
<feature type="compositionally biased region" description="Low complexity" evidence="2">
    <location>
        <begin position="280"/>
        <end position="293"/>
    </location>
</feature>
<dbReference type="InterPro" id="IPR013094">
    <property type="entry name" value="AB_hydrolase_3"/>
</dbReference>
<feature type="compositionally biased region" description="Basic and acidic residues" evidence="2">
    <location>
        <begin position="15"/>
        <end position="29"/>
    </location>
</feature>
<feature type="domain" description="Alpha/beta hydrolase fold-3" evidence="3">
    <location>
        <begin position="207"/>
        <end position="277"/>
    </location>
</feature>
<proteinExistence type="predicted"/>
<feature type="region of interest" description="Disordered" evidence="2">
    <location>
        <begin position="278"/>
        <end position="328"/>
    </location>
</feature>
<dbReference type="GeneID" id="34595504"/>
<dbReference type="RefSeq" id="XP_022517638.1">
    <property type="nucleotide sequence ID" value="XM_022650312.1"/>
</dbReference>
<gene>
    <name evidence="4" type="ORF">AYO21_00322</name>
</gene>
<protein>
    <recommendedName>
        <fullName evidence="3">Alpha/beta hydrolase fold-3 domain-containing protein</fullName>
    </recommendedName>
</protein>
<keyword evidence="1" id="KW-0378">Hydrolase</keyword>
<feature type="region of interest" description="Disordered" evidence="2">
    <location>
        <begin position="182"/>
        <end position="209"/>
    </location>
</feature>
<dbReference type="Pfam" id="PF07859">
    <property type="entry name" value="Abhydrolase_3"/>
    <property type="match status" value="1"/>
</dbReference>
<evidence type="ECO:0000313" key="4">
    <source>
        <dbReference type="EMBL" id="OAG45686.1"/>
    </source>
</evidence>
<dbReference type="SUPFAM" id="SSF53474">
    <property type="entry name" value="alpha/beta-Hydrolases"/>
    <property type="match status" value="1"/>
</dbReference>
<dbReference type="PANTHER" id="PTHR48081:SF8">
    <property type="entry name" value="ALPHA_BETA HYDROLASE FOLD-3 DOMAIN-CONTAINING PROTEIN-RELATED"/>
    <property type="match status" value="1"/>
</dbReference>
<dbReference type="Gene3D" id="3.40.50.1820">
    <property type="entry name" value="alpha/beta hydrolase"/>
    <property type="match status" value="1"/>
</dbReference>
<feature type="compositionally biased region" description="Basic and acidic residues" evidence="2">
    <location>
        <begin position="194"/>
        <end position="207"/>
    </location>
</feature>
<feature type="region of interest" description="Disordered" evidence="2">
    <location>
        <begin position="121"/>
        <end position="144"/>
    </location>
</feature>
<evidence type="ECO:0000259" key="3">
    <source>
        <dbReference type="Pfam" id="PF07859"/>
    </source>
</evidence>
<evidence type="ECO:0000256" key="1">
    <source>
        <dbReference type="ARBA" id="ARBA00022801"/>
    </source>
</evidence>
<dbReference type="OrthoDB" id="2152029at2759"/>
<feature type="compositionally biased region" description="Low complexity" evidence="2">
    <location>
        <begin position="1"/>
        <end position="11"/>
    </location>
</feature>
<dbReference type="AlphaFoldDB" id="A0A177FPP1"/>
<dbReference type="InterPro" id="IPR029058">
    <property type="entry name" value="AB_hydrolase_fold"/>
</dbReference>
<feature type="region of interest" description="Disordered" evidence="2">
    <location>
        <begin position="79"/>
        <end position="100"/>
    </location>
</feature>
<organism evidence="4 5">
    <name type="scientific">Fonsecaea monophora</name>
    <dbReference type="NCBI Taxonomy" id="254056"/>
    <lineage>
        <taxon>Eukaryota</taxon>
        <taxon>Fungi</taxon>
        <taxon>Dikarya</taxon>
        <taxon>Ascomycota</taxon>
        <taxon>Pezizomycotina</taxon>
        <taxon>Eurotiomycetes</taxon>
        <taxon>Chaetothyriomycetidae</taxon>
        <taxon>Chaetothyriales</taxon>
        <taxon>Herpotrichiellaceae</taxon>
        <taxon>Fonsecaea</taxon>
    </lineage>
</organism>
<comment type="caution">
    <text evidence="4">The sequence shown here is derived from an EMBL/GenBank/DDBJ whole genome shotgun (WGS) entry which is preliminary data.</text>
</comment>
<reference evidence="4 5" key="1">
    <citation type="submission" date="2016-03" db="EMBL/GenBank/DDBJ databases">
        <title>Draft genome sequence of the Fonsecaea monophora CBS 269.37.</title>
        <authorList>
            <person name="Bombassaro A."/>
            <person name="Vinicius W.A."/>
            <person name="De Hoog S."/>
            <person name="Sun J."/>
            <person name="Souza E.M."/>
            <person name="Raittz R.T."/>
            <person name="Costa F."/>
            <person name="Leao A.C."/>
            <person name="Tadra-Sfeir M.Z."/>
            <person name="Baura V."/>
            <person name="Balsanelli E."/>
            <person name="Pedrosa F.O."/>
            <person name="Moreno L.F."/>
            <person name="Steffens M.B."/>
            <person name="Xi L."/>
            <person name="Bocca A.L."/>
            <person name="Felipe M.S."/>
            <person name="Teixeira M."/>
            <person name="Telles Filho F.Q."/>
            <person name="Azevedo C.M."/>
            <person name="Gomes R."/>
            <person name="Vicente V.A."/>
        </authorList>
    </citation>
    <scope>NUCLEOTIDE SEQUENCE [LARGE SCALE GENOMIC DNA]</scope>
    <source>
        <strain evidence="4 5">CBS 269.37</strain>
    </source>
</reference>
<sequence length="499" mass="54383">MAAVAVATATAPTRAETHSRNSNGDRHDQQPGPEPQPQQHFGGFGGGGGVQITTRTDLSFLYRALRAVMKPLRPRLVQLGGSAQPAGSPRLSPPRKRGVQITETRCADVWMYRYRVNARAGEGGKARGRRGGGRDERGGGGGGERGRRVHHVYYFCGGGFQSPPSSEHWRFVAQLAQDLARHRSSSTSPVDVNDGGKHHDEPHKNTDTDTEIELVLVSYPLAPKNPASESLRILRKWLTTVMDEVAAKGNTLSLAGDSSGGNVVLSLGFWAVQNYGVGPSQHQQQQQQQQSQQVHSRTETPLATGDDDDNDLTKCTNEGPGMRSREGKFSLTALISISGPTDLTNTNPEIRKADQLDCLLTEKTTREVAQVWTANDDSNGTANKKKQNSPSHEPTPLTDPSVSPLLNPDAAFHALKERQVHVHGVLGTHDVLAPDAIAFMHKCQRLGLTGQWLVWEGQMHCFPLAGGEGWLGIREGREAREFIESVFRRESGREDANHV</sequence>
<dbReference type="Proteomes" id="UP000077002">
    <property type="component" value="Unassembled WGS sequence"/>
</dbReference>
<evidence type="ECO:0000256" key="2">
    <source>
        <dbReference type="SAM" id="MobiDB-lite"/>
    </source>
</evidence>
<dbReference type="InterPro" id="IPR050300">
    <property type="entry name" value="GDXG_lipolytic_enzyme"/>
</dbReference>